<protein>
    <submittedName>
        <fullName evidence="2">Uncharacterized protein</fullName>
    </submittedName>
</protein>
<keyword evidence="1" id="KW-0472">Membrane</keyword>
<sequence length="47" mass="5104">MPQFITSSDLAGITPEIILTLTAICVLSFEMMRFSKPSFSLLIAVLG</sequence>
<proteinExistence type="predicted"/>
<dbReference type="EMBL" id="UINC01011875">
    <property type="protein sequence ID" value="SVA52143.1"/>
    <property type="molecule type" value="Genomic_DNA"/>
</dbReference>
<reference evidence="2" key="1">
    <citation type="submission" date="2018-05" db="EMBL/GenBank/DDBJ databases">
        <authorList>
            <person name="Lanie J.A."/>
            <person name="Ng W.-L."/>
            <person name="Kazmierczak K.M."/>
            <person name="Andrzejewski T.M."/>
            <person name="Davidsen T.M."/>
            <person name="Wayne K.J."/>
            <person name="Tettelin H."/>
            <person name="Glass J.I."/>
            <person name="Rusch D."/>
            <person name="Podicherti R."/>
            <person name="Tsui H.-C.T."/>
            <person name="Winkler M.E."/>
        </authorList>
    </citation>
    <scope>NUCLEOTIDE SEQUENCE</scope>
</reference>
<feature type="non-terminal residue" evidence="2">
    <location>
        <position position="47"/>
    </location>
</feature>
<gene>
    <name evidence="2" type="ORF">METZ01_LOCUS104997</name>
</gene>
<evidence type="ECO:0000256" key="1">
    <source>
        <dbReference type="SAM" id="Phobius"/>
    </source>
</evidence>
<name>A0A381WJP0_9ZZZZ</name>
<accession>A0A381WJP0</accession>
<keyword evidence="1" id="KW-0812">Transmembrane</keyword>
<feature type="transmembrane region" description="Helical" evidence="1">
    <location>
        <begin position="12"/>
        <end position="29"/>
    </location>
</feature>
<organism evidence="2">
    <name type="scientific">marine metagenome</name>
    <dbReference type="NCBI Taxonomy" id="408172"/>
    <lineage>
        <taxon>unclassified sequences</taxon>
        <taxon>metagenomes</taxon>
        <taxon>ecological metagenomes</taxon>
    </lineage>
</organism>
<keyword evidence="1" id="KW-1133">Transmembrane helix</keyword>
<dbReference type="AlphaFoldDB" id="A0A381WJP0"/>
<evidence type="ECO:0000313" key="2">
    <source>
        <dbReference type="EMBL" id="SVA52143.1"/>
    </source>
</evidence>